<dbReference type="PaxDb" id="65489-OBART08G09770.1"/>
<dbReference type="InterPro" id="IPR036047">
    <property type="entry name" value="F-box-like_dom_sf"/>
</dbReference>
<dbReference type="SMART" id="SM00256">
    <property type="entry name" value="FBOX"/>
    <property type="match status" value="2"/>
</dbReference>
<dbReference type="SUPFAM" id="SSF50998">
    <property type="entry name" value="Quinoprotein alcohol dehydrogenase-like"/>
    <property type="match status" value="1"/>
</dbReference>
<dbReference type="Pfam" id="PF00646">
    <property type="entry name" value="F-box"/>
    <property type="match status" value="2"/>
</dbReference>
<dbReference type="Proteomes" id="UP000026960">
    <property type="component" value="Chromosome 8"/>
</dbReference>
<reference evidence="2" key="2">
    <citation type="submission" date="2015-03" db="UniProtKB">
        <authorList>
            <consortium name="EnsemblPlants"/>
        </authorList>
    </citation>
    <scope>IDENTIFICATION</scope>
</reference>
<accession>A0A0D3GYP2</accession>
<feature type="domain" description="F-box" evidence="1">
    <location>
        <begin position="145"/>
        <end position="188"/>
    </location>
</feature>
<dbReference type="eggNOG" id="ENOG502RRNV">
    <property type="taxonomic scope" value="Eukaryota"/>
</dbReference>
<dbReference type="SUPFAM" id="SSF81383">
    <property type="entry name" value="F-box domain"/>
    <property type="match status" value="2"/>
</dbReference>
<dbReference type="PANTHER" id="PTHR32133:SF307">
    <property type="entry name" value="OS08G0299600 PROTEIN"/>
    <property type="match status" value="1"/>
</dbReference>
<dbReference type="STRING" id="65489.A0A0D3GYP2"/>
<feature type="domain" description="F-box" evidence="1">
    <location>
        <begin position="18"/>
        <end position="61"/>
    </location>
</feature>
<name>A0A0D3GYP2_9ORYZ</name>
<dbReference type="Gene3D" id="1.20.1280.50">
    <property type="match status" value="2"/>
</dbReference>
<dbReference type="PANTHER" id="PTHR32133">
    <property type="entry name" value="OS07G0120400 PROTEIN"/>
    <property type="match status" value="1"/>
</dbReference>
<dbReference type="InterPro" id="IPR056594">
    <property type="entry name" value="AT5G49610-like_b-prop"/>
</dbReference>
<reference evidence="2" key="1">
    <citation type="journal article" date="2009" name="Rice">
        <title>De Novo Next Generation Sequencing of Plant Genomes.</title>
        <authorList>
            <person name="Rounsley S."/>
            <person name="Marri P.R."/>
            <person name="Yu Y."/>
            <person name="He R."/>
            <person name="Sisneros N."/>
            <person name="Goicoechea J.L."/>
            <person name="Lee S.J."/>
            <person name="Angelova A."/>
            <person name="Kudrna D."/>
            <person name="Luo M."/>
            <person name="Affourtit J."/>
            <person name="Desany B."/>
            <person name="Knight J."/>
            <person name="Niazi F."/>
            <person name="Egholm M."/>
            <person name="Wing R.A."/>
        </authorList>
    </citation>
    <scope>NUCLEOTIDE SEQUENCE [LARGE SCALE GENOMIC DNA]</scope>
    <source>
        <strain evidence="2">cv. IRGC 105608</strain>
    </source>
</reference>
<sequence length="516" mass="58032">MAPLPPPPEFMDDVTASLAPELLSEILLRLPPDEPGHLFRAALVCKEWLRAICDPGFLRRYRAFHGSPPLLGLLHRRQVLQGDPVRHLARTTAVPLFPDPTFRRALDCHHGRALLHASDDGWYLIVWDPVTGEQHRFMDDVTASLAPELLSEILLRLPPDEPGHLFRAALVCKEWLRAICDPGFLRRYRAFHGSPPLLGLLHRRQVLQGDPVRHLARTTAVPLFPDPTFRRALDCHHGRALLHASDDGWYLIVWDPVTGEQHRVPEPGIPWLIYTAAVFCAVSGCAHLDCHGGPFRVVFVATDDEDELVKASVYSSETGAWSKPAILDYGYQTWQERLQAITRGESYRTPYVQPRRGALVGDEIYFTLRNENAIIKYNWGMNCFSKIDPPIREVYDIALMEMENGSLGYACIQGSSLYVWSRKVNSEGAAEWVHCCVIELQKMIPVVNLIDEAFVVGSGEGVGVIFVSTGVGLFTIKLKSRCVKKVAEPEVYFSVLPYMSFYTPDRGTLLSLARTH</sequence>
<organism evidence="2">
    <name type="scientific">Oryza barthii</name>
    <dbReference type="NCBI Taxonomy" id="65489"/>
    <lineage>
        <taxon>Eukaryota</taxon>
        <taxon>Viridiplantae</taxon>
        <taxon>Streptophyta</taxon>
        <taxon>Embryophyta</taxon>
        <taxon>Tracheophyta</taxon>
        <taxon>Spermatophyta</taxon>
        <taxon>Magnoliopsida</taxon>
        <taxon>Liliopsida</taxon>
        <taxon>Poales</taxon>
        <taxon>Poaceae</taxon>
        <taxon>BOP clade</taxon>
        <taxon>Oryzoideae</taxon>
        <taxon>Oryzeae</taxon>
        <taxon>Oryzinae</taxon>
        <taxon>Oryza</taxon>
    </lineage>
</organism>
<dbReference type="AlphaFoldDB" id="A0A0D3GYP2"/>
<evidence type="ECO:0000313" key="2">
    <source>
        <dbReference type="EnsemblPlants" id="OBART08G09770.1"/>
    </source>
</evidence>
<dbReference type="Pfam" id="PF23635">
    <property type="entry name" value="Beta-prop_AT5G49610-like"/>
    <property type="match status" value="1"/>
</dbReference>
<evidence type="ECO:0000313" key="3">
    <source>
        <dbReference type="Proteomes" id="UP000026960"/>
    </source>
</evidence>
<dbReference type="EnsemblPlants" id="OBART08G09770.1">
    <property type="protein sequence ID" value="OBART08G09770.1"/>
    <property type="gene ID" value="OBART08G09770"/>
</dbReference>
<dbReference type="InterPro" id="IPR011047">
    <property type="entry name" value="Quinoprotein_ADH-like_sf"/>
</dbReference>
<dbReference type="HOGENOM" id="CLU_017945_2_1_1"/>
<evidence type="ECO:0000259" key="1">
    <source>
        <dbReference type="SMART" id="SM00256"/>
    </source>
</evidence>
<proteinExistence type="predicted"/>
<protein>
    <recommendedName>
        <fullName evidence="1">F-box domain-containing protein</fullName>
    </recommendedName>
</protein>
<keyword evidence="3" id="KW-1185">Reference proteome</keyword>
<dbReference type="InterPro" id="IPR001810">
    <property type="entry name" value="F-box_dom"/>
</dbReference>
<dbReference type="Gramene" id="OBART08G09770.1">
    <property type="protein sequence ID" value="OBART08G09770.1"/>
    <property type="gene ID" value="OBART08G09770"/>
</dbReference>